<sequence>MARHAAALPSTLPAPVFGLREALALGVCPDRLRRRDVMRIGGQLFARAGQEITELDVVACLCRVHGDAVACGPTAARLWQAPLPRDLSAWTAGDGVHLLHPTGSRRPTTLVTWHRGALGPADMVATTRARVTSAPRTWADLAPLLGLDDLVAVGDCFVRRPRPGLEGRDEPWTTLSALAAAAESHTGRGARALREALALVRVGSDSPAETRLRLGCRRAGLLEPLANARILEDGSDLGEPDLQWRQWKVCLEHEGPHHLTPAQLTRDIRRAERRHRHGWIEVRTTAPDLVRGGEVGALRARDALLRHGWRP</sequence>
<dbReference type="EMBL" id="CP107020">
    <property type="protein sequence ID" value="UYG16673.1"/>
    <property type="molecule type" value="Genomic_DNA"/>
</dbReference>
<evidence type="ECO:0008006" key="3">
    <source>
        <dbReference type="Google" id="ProtNLM"/>
    </source>
</evidence>
<evidence type="ECO:0000313" key="1">
    <source>
        <dbReference type="EMBL" id="UYG16673.1"/>
    </source>
</evidence>
<accession>A0ABY6G0E4</accession>
<dbReference type="Proteomes" id="UP001164305">
    <property type="component" value="Chromosome"/>
</dbReference>
<evidence type="ECO:0000313" key="2">
    <source>
        <dbReference type="Proteomes" id="UP001164305"/>
    </source>
</evidence>
<reference evidence="1" key="1">
    <citation type="submission" date="2022-10" db="EMBL/GenBank/DDBJ databases">
        <title>Whole-Genome Sequencing of Brachybacterium huguangmaarense BRM-3, Isolated from Betula schmidtii.</title>
        <authorList>
            <person name="Haam D."/>
        </authorList>
    </citation>
    <scope>NUCLEOTIDE SEQUENCE</scope>
    <source>
        <strain evidence="1">BRM-3</strain>
    </source>
</reference>
<name>A0ABY6G0E4_9MICO</name>
<protein>
    <recommendedName>
        <fullName evidence="3">Transcriptional regulator, AbiEi antitoxin, Type IV TA system</fullName>
    </recommendedName>
</protein>
<organism evidence="1 2">
    <name type="scientific">Brachybacterium huguangmaarense</name>
    <dbReference type="NCBI Taxonomy" id="1652028"/>
    <lineage>
        <taxon>Bacteria</taxon>
        <taxon>Bacillati</taxon>
        <taxon>Actinomycetota</taxon>
        <taxon>Actinomycetes</taxon>
        <taxon>Micrococcales</taxon>
        <taxon>Dermabacteraceae</taxon>
        <taxon>Brachybacterium</taxon>
    </lineage>
</organism>
<dbReference type="RefSeq" id="WP_263593886.1">
    <property type="nucleotide sequence ID" value="NZ_CP107020.1"/>
</dbReference>
<gene>
    <name evidence="1" type="ORF">BRM3_13910</name>
</gene>
<proteinExistence type="predicted"/>
<keyword evidence="2" id="KW-1185">Reference proteome</keyword>